<gene>
    <name evidence="2" type="ORF">QNI16_35925</name>
</gene>
<dbReference type="RefSeq" id="WP_313989124.1">
    <property type="nucleotide sequence ID" value="NZ_JASJOS010000025.1"/>
</dbReference>
<feature type="signal peptide" evidence="1">
    <location>
        <begin position="1"/>
        <end position="24"/>
    </location>
</feature>
<evidence type="ECO:0000313" key="3">
    <source>
        <dbReference type="Proteomes" id="UP001241110"/>
    </source>
</evidence>
<dbReference type="EMBL" id="JASJOS010000025">
    <property type="protein sequence ID" value="MDJ1485926.1"/>
    <property type="molecule type" value="Genomic_DNA"/>
</dbReference>
<sequence>MKKTLISALTLSLIWFHSPNQLLAQRKPATSIGSIATKPATTKPSTANSATIKSATTQTKQNVYHSDDSVPAAAGTYIVGAEKVDKVLEPARNHSYDTVYVSTEMTTYLIFSSEIRLLDLGSKNYAGRIEQNKLLLKPVRTAVPPSAMMIETNDGQIYLHYIAYSRQPKRIFWDYRASAPAATTLSNSGSGFNGENRNYGNKADPPAKEVYSTKLAYLKKQKRRKLFHKKENNIALRISGLAVDNTATYMLLQIDNQSSIPYKLEYVSFTYQEKRKRKQRRKVASEENQVLPMLAQTTDMIGPHSSSEMAYAFPLFANTLKGKLQIIVRETDGNRVVRARVPAKVLAKTLYIPNTAISYKK</sequence>
<evidence type="ECO:0000313" key="2">
    <source>
        <dbReference type="EMBL" id="MDJ1485926.1"/>
    </source>
</evidence>
<dbReference type="Pfam" id="PF13595">
    <property type="entry name" value="DUF4138"/>
    <property type="match status" value="1"/>
</dbReference>
<organism evidence="2 3">
    <name type="scientific">Xanthocytophaga flava</name>
    <dbReference type="NCBI Taxonomy" id="3048013"/>
    <lineage>
        <taxon>Bacteria</taxon>
        <taxon>Pseudomonadati</taxon>
        <taxon>Bacteroidota</taxon>
        <taxon>Cytophagia</taxon>
        <taxon>Cytophagales</taxon>
        <taxon>Rhodocytophagaceae</taxon>
        <taxon>Xanthocytophaga</taxon>
    </lineage>
</organism>
<accession>A0AAE3UAW2</accession>
<protein>
    <submittedName>
        <fullName evidence="2">DUF4138 domain-containing protein</fullName>
    </submittedName>
</protein>
<proteinExistence type="predicted"/>
<comment type="caution">
    <text evidence="2">The sequence shown here is derived from an EMBL/GenBank/DDBJ whole genome shotgun (WGS) entry which is preliminary data.</text>
</comment>
<evidence type="ECO:0000256" key="1">
    <source>
        <dbReference type="SAM" id="SignalP"/>
    </source>
</evidence>
<reference evidence="2" key="1">
    <citation type="submission" date="2023-05" db="EMBL/GenBank/DDBJ databases">
        <authorList>
            <person name="Zhang X."/>
        </authorList>
    </citation>
    <scope>NUCLEOTIDE SEQUENCE</scope>
    <source>
        <strain evidence="2">YF14B1</strain>
    </source>
</reference>
<dbReference type="Proteomes" id="UP001241110">
    <property type="component" value="Unassembled WGS sequence"/>
</dbReference>
<feature type="chain" id="PRO_5041972597" evidence="1">
    <location>
        <begin position="25"/>
        <end position="361"/>
    </location>
</feature>
<name>A0AAE3UAW2_9BACT</name>
<keyword evidence="1" id="KW-0732">Signal</keyword>
<dbReference type="InterPro" id="IPR022298">
    <property type="entry name" value="Conjug_transposon_TraN"/>
</dbReference>
<dbReference type="AlphaFoldDB" id="A0AAE3UAW2"/>